<name>A0A3S4JSC9_SERRU</name>
<evidence type="ECO:0000313" key="3">
    <source>
        <dbReference type="Proteomes" id="UP000271603"/>
    </source>
</evidence>
<dbReference type="AlphaFoldDB" id="A0A3S4JSC9"/>
<evidence type="ECO:0000313" key="2">
    <source>
        <dbReference type="EMBL" id="VEA69359.1"/>
    </source>
</evidence>
<organism evidence="2 3">
    <name type="scientific">Serratia rubidaea</name>
    <name type="common">Serratia marinorubra</name>
    <dbReference type="NCBI Taxonomy" id="61652"/>
    <lineage>
        <taxon>Bacteria</taxon>
        <taxon>Pseudomonadati</taxon>
        <taxon>Pseudomonadota</taxon>
        <taxon>Gammaproteobacteria</taxon>
        <taxon>Enterobacterales</taxon>
        <taxon>Yersiniaceae</taxon>
        <taxon>Serratia</taxon>
    </lineage>
</organism>
<feature type="compositionally biased region" description="Basic and acidic residues" evidence="1">
    <location>
        <begin position="10"/>
        <end position="33"/>
    </location>
</feature>
<feature type="region of interest" description="Disordered" evidence="1">
    <location>
        <begin position="1"/>
        <end position="44"/>
    </location>
</feature>
<reference evidence="2 3" key="1">
    <citation type="submission" date="2018-12" db="EMBL/GenBank/DDBJ databases">
        <authorList>
            <consortium name="Pathogen Informatics"/>
        </authorList>
    </citation>
    <scope>NUCLEOTIDE SEQUENCE [LARGE SCALE GENOMIC DNA]</scope>
    <source>
        <strain evidence="2 3">NCTC9419</strain>
    </source>
</reference>
<proteinExistence type="predicted"/>
<protein>
    <submittedName>
        <fullName evidence="2">Uncharacterized protein</fullName>
    </submittedName>
</protein>
<evidence type="ECO:0000256" key="1">
    <source>
        <dbReference type="SAM" id="MobiDB-lite"/>
    </source>
</evidence>
<accession>A0A3S4JSC9</accession>
<dbReference type="EMBL" id="LR134155">
    <property type="protein sequence ID" value="VEA69359.1"/>
    <property type="molecule type" value="Genomic_DNA"/>
</dbReference>
<sequence>MQIFNKSKKNPTEKRSRKPEDASSSHSEMKEPPRPIPFRHHYRS</sequence>
<dbReference type="Proteomes" id="UP000271603">
    <property type="component" value="Chromosome"/>
</dbReference>
<gene>
    <name evidence="2" type="ORF">NCTC9419_00899</name>
</gene>